<feature type="compositionally biased region" description="Gly residues" evidence="1">
    <location>
        <begin position="294"/>
        <end position="305"/>
    </location>
</feature>
<gene>
    <name evidence="2" type="ORF">BDV98DRAFT_603112</name>
</gene>
<reference evidence="2 3" key="1">
    <citation type="journal article" date="2019" name="Nat. Ecol. Evol.">
        <title>Megaphylogeny resolves global patterns of mushroom evolution.</title>
        <authorList>
            <person name="Varga T."/>
            <person name="Krizsan K."/>
            <person name="Foldi C."/>
            <person name="Dima B."/>
            <person name="Sanchez-Garcia M."/>
            <person name="Sanchez-Ramirez S."/>
            <person name="Szollosi G.J."/>
            <person name="Szarkandi J.G."/>
            <person name="Papp V."/>
            <person name="Albert L."/>
            <person name="Andreopoulos W."/>
            <person name="Angelini C."/>
            <person name="Antonin V."/>
            <person name="Barry K.W."/>
            <person name="Bougher N.L."/>
            <person name="Buchanan P."/>
            <person name="Buyck B."/>
            <person name="Bense V."/>
            <person name="Catcheside P."/>
            <person name="Chovatia M."/>
            <person name="Cooper J."/>
            <person name="Damon W."/>
            <person name="Desjardin D."/>
            <person name="Finy P."/>
            <person name="Geml J."/>
            <person name="Haridas S."/>
            <person name="Hughes K."/>
            <person name="Justo A."/>
            <person name="Karasinski D."/>
            <person name="Kautmanova I."/>
            <person name="Kiss B."/>
            <person name="Kocsube S."/>
            <person name="Kotiranta H."/>
            <person name="LaButti K.M."/>
            <person name="Lechner B.E."/>
            <person name="Liimatainen K."/>
            <person name="Lipzen A."/>
            <person name="Lukacs Z."/>
            <person name="Mihaltcheva S."/>
            <person name="Morgado L.N."/>
            <person name="Niskanen T."/>
            <person name="Noordeloos M.E."/>
            <person name="Ohm R.A."/>
            <person name="Ortiz-Santana B."/>
            <person name="Ovrebo C."/>
            <person name="Racz N."/>
            <person name="Riley R."/>
            <person name="Savchenko A."/>
            <person name="Shiryaev A."/>
            <person name="Soop K."/>
            <person name="Spirin V."/>
            <person name="Szebenyi C."/>
            <person name="Tomsovsky M."/>
            <person name="Tulloss R.E."/>
            <person name="Uehling J."/>
            <person name="Grigoriev I.V."/>
            <person name="Vagvolgyi C."/>
            <person name="Papp T."/>
            <person name="Martin F.M."/>
            <person name="Miettinen O."/>
            <person name="Hibbett D.S."/>
            <person name="Nagy L.G."/>
        </authorList>
    </citation>
    <scope>NUCLEOTIDE SEQUENCE [LARGE SCALE GENOMIC DNA]</scope>
    <source>
        <strain evidence="2 3">CBS 309.79</strain>
    </source>
</reference>
<dbReference type="EMBL" id="ML178820">
    <property type="protein sequence ID" value="TFL03733.1"/>
    <property type="molecule type" value="Genomic_DNA"/>
</dbReference>
<dbReference type="AlphaFoldDB" id="A0A5C3QP26"/>
<dbReference type="Proteomes" id="UP000305067">
    <property type="component" value="Unassembled WGS sequence"/>
</dbReference>
<feature type="region of interest" description="Disordered" evidence="1">
    <location>
        <begin position="294"/>
        <end position="317"/>
    </location>
</feature>
<proteinExistence type="predicted"/>
<feature type="compositionally biased region" description="Basic and acidic residues" evidence="1">
    <location>
        <begin position="158"/>
        <end position="177"/>
    </location>
</feature>
<feature type="compositionally biased region" description="Gly residues" evidence="1">
    <location>
        <begin position="212"/>
        <end position="221"/>
    </location>
</feature>
<protein>
    <submittedName>
        <fullName evidence="2">Uncharacterized protein</fullName>
    </submittedName>
</protein>
<evidence type="ECO:0000313" key="3">
    <source>
        <dbReference type="Proteomes" id="UP000305067"/>
    </source>
</evidence>
<evidence type="ECO:0000256" key="1">
    <source>
        <dbReference type="SAM" id="MobiDB-lite"/>
    </source>
</evidence>
<name>A0A5C3QP26_9AGAR</name>
<accession>A0A5C3QP26</accession>
<feature type="region of interest" description="Disordered" evidence="1">
    <location>
        <begin position="61"/>
        <end position="276"/>
    </location>
</feature>
<organism evidence="2 3">
    <name type="scientific">Pterulicium gracile</name>
    <dbReference type="NCBI Taxonomy" id="1884261"/>
    <lineage>
        <taxon>Eukaryota</taxon>
        <taxon>Fungi</taxon>
        <taxon>Dikarya</taxon>
        <taxon>Basidiomycota</taxon>
        <taxon>Agaricomycotina</taxon>
        <taxon>Agaricomycetes</taxon>
        <taxon>Agaricomycetidae</taxon>
        <taxon>Agaricales</taxon>
        <taxon>Pleurotineae</taxon>
        <taxon>Pterulaceae</taxon>
        <taxon>Pterulicium</taxon>
    </lineage>
</organism>
<keyword evidence="3" id="KW-1185">Reference proteome</keyword>
<sequence length="378" mass="40211">MQRLPHHLQKSGVRCYRVSSLAYAPSTVPVTTLNTKQTEYKPNARLLGNLDGFASALNNMESHPDKGIKPVSWDKAPRKTYTPRASWRPTNTEVGEGKAEEGGAHPFLHRPQRNVLSFGKPPPRPDRPQYPSESGPRPPRGLDGGRRMDGPGRGTDGPGRRMDSRGPDGAKDIRAPRTEGTAPPKRAFRQPDAQAQLPTWASRTSTSAGRGTTTGRGGKSGGAKRPRRARSSNSSLEDDSSSRSPNPLADLTPEEAQDMGSIANFASDGNGSVNLPRRADFQVTEVSELGRLGGARVVGGNGNGMKGLSSGEKAGDYSRFGVKGGEGEAVDMARFVLAQKKDTGVDARKVLVDLIRSSTAVPKASSTQLLEGKKATAA</sequence>
<evidence type="ECO:0000313" key="2">
    <source>
        <dbReference type="EMBL" id="TFL03733.1"/>
    </source>
</evidence>
<feature type="compositionally biased region" description="Low complexity" evidence="1">
    <location>
        <begin position="201"/>
        <end position="211"/>
    </location>
</feature>